<protein>
    <submittedName>
        <fullName evidence="1">Uncharacterized protein</fullName>
    </submittedName>
</protein>
<sequence length="70" mass="7334">MALLFLTVYLGIAAVWAAVSFDDAVAHMPVVEHSPLSAPQTAILLKVEDPTFYSHHGLSLADGQGAATIS</sequence>
<dbReference type="EMBL" id="JANUGX010000031">
    <property type="protein sequence ID" value="MCS0591766.1"/>
    <property type="molecule type" value="Genomic_DNA"/>
</dbReference>
<dbReference type="RefSeq" id="WP_258847535.1">
    <property type="nucleotide sequence ID" value="NZ_JANUGX010000031.1"/>
</dbReference>
<evidence type="ECO:0000313" key="2">
    <source>
        <dbReference type="Proteomes" id="UP001205560"/>
    </source>
</evidence>
<organism evidence="1 2">
    <name type="scientific">Massilia norwichensis</name>
    <dbReference type="NCBI Taxonomy" id="1442366"/>
    <lineage>
        <taxon>Bacteria</taxon>
        <taxon>Pseudomonadati</taxon>
        <taxon>Pseudomonadota</taxon>
        <taxon>Betaproteobacteria</taxon>
        <taxon>Burkholderiales</taxon>
        <taxon>Oxalobacteraceae</taxon>
        <taxon>Telluria group</taxon>
        <taxon>Massilia</taxon>
    </lineage>
</organism>
<accession>A0ABT2AC25</accession>
<name>A0ABT2AC25_9BURK</name>
<proteinExistence type="predicted"/>
<evidence type="ECO:0000313" key="1">
    <source>
        <dbReference type="EMBL" id="MCS0591766.1"/>
    </source>
</evidence>
<keyword evidence="2" id="KW-1185">Reference proteome</keyword>
<reference evidence="1 2" key="1">
    <citation type="submission" date="2022-08" db="EMBL/GenBank/DDBJ databases">
        <title>Reclassification of Massilia species as members of the genera Telluria, Duganella, Pseudoduganella, Mokoshia gen. nov. and Zemynaea gen. nov. using orthogonal and non-orthogonal genome-based approaches.</title>
        <authorList>
            <person name="Bowman J.P."/>
        </authorList>
    </citation>
    <scope>NUCLEOTIDE SEQUENCE [LARGE SCALE GENOMIC DNA]</scope>
    <source>
        <strain evidence="1 2">LMG 28164</strain>
    </source>
</reference>
<comment type="caution">
    <text evidence="1">The sequence shown here is derived from an EMBL/GenBank/DDBJ whole genome shotgun (WGS) entry which is preliminary data.</text>
</comment>
<dbReference type="Proteomes" id="UP001205560">
    <property type="component" value="Unassembled WGS sequence"/>
</dbReference>
<gene>
    <name evidence="1" type="ORF">NX782_21470</name>
</gene>